<protein>
    <submittedName>
        <fullName evidence="1">Uncharacterized protein</fullName>
    </submittedName>
</protein>
<proteinExistence type="predicted"/>
<organism evidence="1 2">
    <name type="scientific">Olea europaea subsp. europaea</name>
    <dbReference type="NCBI Taxonomy" id="158383"/>
    <lineage>
        <taxon>Eukaryota</taxon>
        <taxon>Viridiplantae</taxon>
        <taxon>Streptophyta</taxon>
        <taxon>Embryophyta</taxon>
        <taxon>Tracheophyta</taxon>
        <taxon>Spermatophyta</taxon>
        <taxon>Magnoliopsida</taxon>
        <taxon>eudicotyledons</taxon>
        <taxon>Gunneridae</taxon>
        <taxon>Pentapetalae</taxon>
        <taxon>asterids</taxon>
        <taxon>lamiids</taxon>
        <taxon>Lamiales</taxon>
        <taxon>Oleaceae</taxon>
        <taxon>Oleeae</taxon>
        <taxon>Olea</taxon>
    </lineage>
</organism>
<dbReference type="AlphaFoldDB" id="A0A8S0V940"/>
<comment type="caution">
    <text evidence="1">The sequence shown here is derived from an EMBL/GenBank/DDBJ whole genome shotgun (WGS) entry which is preliminary data.</text>
</comment>
<dbReference type="Proteomes" id="UP000594638">
    <property type="component" value="Unassembled WGS sequence"/>
</dbReference>
<accession>A0A8S0V940</accession>
<keyword evidence="2" id="KW-1185">Reference proteome</keyword>
<reference evidence="1 2" key="1">
    <citation type="submission" date="2019-12" db="EMBL/GenBank/DDBJ databases">
        <authorList>
            <person name="Alioto T."/>
            <person name="Alioto T."/>
            <person name="Gomez Garrido J."/>
        </authorList>
    </citation>
    <scope>NUCLEOTIDE SEQUENCE [LARGE SCALE GENOMIC DNA]</scope>
</reference>
<sequence length="69" mass="7832">MERNTVAIVKALIIPWIGVFTFTQGHKYQKNNEKGVTKVNPISHEAGVELKAPFFTAEQYKQIMALIQD</sequence>
<dbReference type="EMBL" id="CACTIH010009230">
    <property type="protein sequence ID" value="CAA3027997.1"/>
    <property type="molecule type" value="Genomic_DNA"/>
</dbReference>
<name>A0A8S0V940_OLEEU</name>
<evidence type="ECO:0000313" key="2">
    <source>
        <dbReference type="Proteomes" id="UP000594638"/>
    </source>
</evidence>
<feature type="non-terminal residue" evidence="1">
    <location>
        <position position="69"/>
    </location>
</feature>
<gene>
    <name evidence="1" type="ORF">OLEA9_A115143</name>
</gene>
<evidence type="ECO:0000313" key="1">
    <source>
        <dbReference type="EMBL" id="CAA3027997.1"/>
    </source>
</evidence>
<dbReference type="Gramene" id="OE9A115143T1">
    <property type="protein sequence ID" value="OE9A115143C1"/>
    <property type="gene ID" value="OE9A115143"/>
</dbReference>